<evidence type="ECO:0000313" key="6">
    <source>
        <dbReference type="Proteomes" id="UP000797356"/>
    </source>
</evidence>
<dbReference type="PANTHER" id="PTHR14791:SF42">
    <property type="entry name" value="F16L1.2 PROTEIN"/>
    <property type="match status" value="1"/>
</dbReference>
<evidence type="ECO:0000259" key="4">
    <source>
        <dbReference type="PROSITE" id="PS50020"/>
    </source>
</evidence>
<gene>
    <name evidence="5" type="ORF">COCNU_03G006960</name>
</gene>
<feature type="domain" description="WW" evidence="4">
    <location>
        <begin position="61"/>
        <end position="95"/>
    </location>
</feature>
<comment type="caution">
    <text evidence="5">The sequence shown here is derived from an EMBL/GenBank/DDBJ whole genome shotgun (WGS) entry which is preliminary data.</text>
</comment>
<dbReference type="InterPro" id="IPR001202">
    <property type="entry name" value="WW_dom"/>
</dbReference>
<reference evidence="5" key="2">
    <citation type="submission" date="2019-07" db="EMBL/GenBank/DDBJ databases">
        <authorList>
            <person name="Yang Y."/>
            <person name="Bocs S."/>
            <person name="Baudouin L."/>
        </authorList>
    </citation>
    <scope>NUCLEOTIDE SEQUENCE</scope>
    <source>
        <tissue evidence="5">Spear leaf of Hainan Tall coconut</tissue>
    </source>
</reference>
<organism evidence="5 6">
    <name type="scientific">Cocos nucifera</name>
    <name type="common">Coconut palm</name>
    <dbReference type="NCBI Taxonomy" id="13894"/>
    <lineage>
        <taxon>Eukaryota</taxon>
        <taxon>Viridiplantae</taxon>
        <taxon>Streptophyta</taxon>
        <taxon>Embryophyta</taxon>
        <taxon>Tracheophyta</taxon>
        <taxon>Spermatophyta</taxon>
        <taxon>Magnoliopsida</taxon>
        <taxon>Liliopsida</taxon>
        <taxon>Arecaceae</taxon>
        <taxon>Arecoideae</taxon>
        <taxon>Cocoseae</taxon>
        <taxon>Attaleinae</taxon>
        <taxon>Cocos</taxon>
    </lineage>
</organism>
<accession>A0A8K0I2B9</accession>
<dbReference type="EMBL" id="CM017874">
    <property type="protein sequence ID" value="KAG1334577.1"/>
    <property type="molecule type" value="Genomic_DNA"/>
</dbReference>
<dbReference type="AlphaFoldDB" id="A0A8K0I2B9"/>
<protein>
    <recommendedName>
        <fullName evidence="4">WW domain-containing protein</fullName>
    </recommendedName>
</protein>
<evidence type="ECO:0000256" key="3">
    <source>
        <dbReference type="SAM" id="MobiDB-lite"/>
    </source>
</evidence>
<dbReference type="InterPro" id="IPR051105">
    <property type="entry name" value="WWC/KIBRA_Hippo_Reg"/>
</dbReference>
<dbReference type="GO" id="GO:0005737">
    <property type="term" value="C:cytoplasm"/>
    <property type="evidence" value="ECO:0007669"/>
    <property type="project" value="UniProtKB-SubCell"/>
</dbReference>
<evidence type="ECO:0000256" key="2">
    <source>
        <dbReference type="ARBA" id="ARBA00022490"/>
    </source>
</evidence>
<dbReference type="PANTHER" id="PTHR14791">
    <property type="entry name" value="BOMB/KIRA PROTEINS"/>
    <property type="match status" value="1"/>
</dbReference>
<dbReference type="InterPro" id="IPR036020">
    <property type="entry name" value="WW_dom_sf"/>
</dbReference>
<keyword evidence="2" id="KW-0963">Cytoplasm</keyword>
<dbReference type="PROSITE" id="PS50020">
    <property type="entry name" value="WW_DOMAIN_2"/>
    <property type="match status" value="1"/>
</dbReference>
<comment type="subcellular location">
    <subcellularLocation>
        <location evidence="1">Cytoplasm</location>
    </subcellularLocation>
</comment>
<feature type="compositionally biased region" description="Basic and acidic residues" evidence="3">
    <location>
        <begin position="27"/>
        <end position="49"/>
    </location>
</feature>
<feature type="region of interest" description="Disordered" evidence="3">
    <location>
        <begin position="117"/>
        <end position="146"/>
    </location>
</feature>
<name>A0A8K0I2B9_COCNU</name>
<feature type="compositionally biased region" description="Basic and acidic residues" evidence="3">
    <location>
        <begin position="117"/>
        <end position="133"/>
    </location>
</feature>
<dbReference type="SMART" id="SM00456">
    <property type="entry name" value="WW"/>
    <property type="match status" value="1"/>
</dbReference>
<sequence>MVSLQAALSAEEKEHSNLENPLSMKRKREDSEERDDDKSSKELKSSEAKDTTLAVELHLDTPLPLEWQRCLDIKSGQIHFYNTRTHKRTYEDPRESTEPPASCPSLDLELNLTFEPPRSHISGDERIKQDSRGTRCNSKDNSGSLSRSFSWTEEEEMVAAVCMRCHMLVMMCKATLSCPNCKFVHPSNYSSSKLLKPGFNFYVARIKD</sequence>
<reference evidence="5" key="1">
    <citation type="journal article" date="2017" name="Gigascience">
        <title>The genome draft of coconut (Cocos nucifera).</title>
        <authorList>
            <person name="Xiao Y."/>
            <person name="Xu P."/>
            <person name="Fan H."/>
            <person name="Baudouin L."/>
            <person name="Xia W."/>
            <person name="Bocs S."/>
            <person name="Xu J."/>
            <person name="Li Q."/>
            <person name="Guo A."/>
            <person name="Zhou L."/>
            <person name="Li J."/>
            <person name="Wu Y."/>
            <person name="Ma Z."/>
            <person name="Armero A."/>
            <person name="Issali A.E."/>
            <person name="Liu N."/>
            <person name="Peng M."/>
            <person name="Yang Y."/>
        </authorList>
    </citation>
    <scope>NUCLEOTIDE SEQUENCE</scope>
    <source>
        <tissue evidence="5">Spear leaf of Hainan Tall coconut</tissue>
    </source>
</reference>
<feature type="compositionally biased region" description="Polar residues" evidence="3">
    <location>
        <begin position="134"/>
        <end position="146"/>
    </location>
</feature>
<keyword evidence="6" id="KW-1185">Reference proteome</keyword>
<dbReference type="OrthoDB" id="1424894at2759"/>
<evidence type="ECO:0000313" key="5">
    <source>
        <dbReference type="EMBL" id="KAG1334577.1"/>
    </source>
</evidence>
<dbReference type="Gene3D" id="2.20.70.10">
    <property type="match status" value="1"/>
</dbReference>
<dbReference type="CDD" id="cd00201">
    <property type="entry name" value="WW"/>
    <property type="match status" value="1"/>
</dbReference>
<evidence type="ECO:0000256" key="1">
    <source>
        <dbReference type="ARBA" id="ARBA00004496"/>
    </source>
</evidence>
<proteinExistence type="predicted"/>
<dbReference type="Proteomes" id="UP000797356">
    <property type="component" value="Chromosome 3"/>
</dbReference>
<feature type="region of interest" description="Disordered" evidence="3">
    <location>
        <begin position="1"/>
        <end position="49"/>
    </location>
</feature>
<dbReference type="SUPFAM" id="SSF51045">
    <property type="entry name" value="WW domain"/>
    <property type="match status" value="1"/>
</dbReference>